<dbReference type="FunFam" id="3.10.290.10:FF:000023">
    <property type="entry name" value="40S ribosomal protein S9"/>
    <property type="match status" value="1"/>
</dbReference>
<dbReference type="SMART" id="SM01390">
    <property type="entry name" value="Ribosomal_S4"/>
    <property type="match status" value="1"/>
</dbReference>
<evidence type="ECO:0000259" key="11">
    <source>
        <dbReference type="SMART" id="SM00363"/>
    </source>
</evidence>
<dbReference type="Pfam" id="PF01479">
    <property type="entry name" value="S4"/>
    <property type="match status" value="1"/>
</dbReference>
<dbReference type="SMART" id="SM00363">
    <property type="entry name" value="S4"/>
    <property type="match status" value="1"/>
</dbReference>
<evidence type="ECO:0000313" key="14">
    <source>
        <dbReference type="Proteomes" id="UP000014680"/>
    </source>
</evidence>
<dbReference type="InterPro" id="IPR022801">
    <property type="entry name" value="Ribosomal_uS4"/>
</dbReference>
<dbReference type="GO" id="GO:0003735">
    <property type="term" value="F:structural constituent of ribosome"/>
    <property type="evidence" value="ECO:0007669"/>
    <property type="project" value="InterPro"/>
</dbReference>
<keyword evidence="14" id="KW-1185">Reference proteome</keyword>
<keyword evidence="2 8" id="KW-0699">rRNA-binding</keyword>
<dbReference type="PROSITE" id="PS50889">
    <property type="entry name" value="S4"/>
    <property type="match status" value="1"/>
</dbReference>
<dbReference type="RefSeq" id="XP_004261004.1">
    <property type="nucleotide sequence ID" value="XM_004260956.1"/>
</dbReference>
<dbReference type="GO" id="GO:0022627">
    <property type="term" value="C:cytosolic small ribosomal subunit"/>
    <property type="evidence" value="ECO:0007669"/>
    <property type="project" value="TreeGrafter"/>
</dbReference>
<comment type="similarity">
    <text evidence="1 9">Belongs to the universal ribosomal protein uS4 family.</text>
</comment>
<dbReference type="RefSeq" id="XP_004183656.1">
    <property type="nucleotide sequence ID" value="XM_004183608.1"/>
</dbReference>
<dbReference type="PROSITE" id="PS00632">
    <property type="entry name" value="RIBOSOMAL_S4"/>
    <property type="match status" value="1"/>
</dbReference>
<dbReference type="Pfam" id="PF00163">
    <property type="entry name" value="Ribosomal_S4"/>
    <property type="match status" value="1"/>
</dbReference>
<dbReference type="GO" id="GO:0006412">
    <property type="term" value="P:translation"/>
    <property type="evidence" value="ECO:0007669"/>
    <property type="project" value="InterPro"/>
</dbReference>
<evidence type="ECO:0000256" key="2">
    <source>
        <dbReference type="ARBA" id="ARBA00022730"/>
    </source>
</evidence>
<evidence type="ECO:0000313" key="13">
    <source>
        <dbReference type="EMBL" id="ELP84310.1"/>
    </source>
</evidence>
<dbReference type="KEGG" id="eiv:EIN_186600"/>
<dbReference type="OMA" id="RQFITHG"/>
<reference evidence="13 14" key="1">
    <citation type="submission" date="2012-10" db="EMBL/GenBank/DDBJ databases">
        <authorList>
            <person name="Zafar N."/>
            <person name="Inman J."/>
            <person name="Hall N."/>
            <person name="Lorenzi H."/>
            <person name="Caler E."/>
        </authorList>
    </citation>
    <scope>NUCLEOTIDE SEQUENCE [LARGE SCALE GENOMIC DNA]</scope>
    <source>
        <strain evidence="13 14">IP1</strain>
    </source>
</reference>
<keyword evidence="3 8" id="KW-0694">RNA-binding</keyword>
<proteinExistence type="inferred from homology"/>
<organism evidence="13 14">
    <name type="scientific">Entamoeba invadens IP1</name>
    <dbReference type="NCBI Taxonomy" id="370355"/>
    <lineage>
        <taxon>Eukaryota</taxon>
        <taxon>Amoebozoa</taxon>
        <taxon>Evosea</taxon>
        <taxon>Archamoebae</taxon>
        <taxon>Mastigamoebida</taxon>
        <taxon>Entamoebidae</taxon>
        <taxon>Entamoeba</taxon>
    </lineage>
</organism>
<dbReference type="VEuPathDB" id="AmoebaDB:EIN_065950"/>
<feature type="compositionally biased region" description="Basic residues" evidence="10">
    <location>
        <begin position="171"/>
        <end position="184"/>
    </location>
</feature>
<evidence type="ECO:0000259" key="12">
    <source>
        <dbReference type="SMART" id="SM01390"/>
    </source>
</evidence>
<dbReference type="GeneID" id="14883266"/>
<dbReference type="SUPFAM" id="SSF55174">
    <property type="entry name" value="Alpha-L RNA-binding motif"/>
    <property type="match status" value="1"/>
</dbReference>
<name>A0A0A1TXP2_ENTIV</name>
<keyword evidence="4 9" id="KW-0689">Ribosomal protein</keyword>
<dbReference type="OrthoDB" id="1697570at2759"/>
<feature type="region of interest" description="Disordered" evidence="10">
    <location>
        <begin position="159"/>
        <end position="184"/>
    </location>
</feature>
<evidence type="ECO:0000256" key="7">
    <source>
        <dbReference type="ARBA" id="ARBA00035410"/>
    </source>
</evidence>
<dbReference type="Gene3D" id="3.10.290.10">
    <property type="entry name" value="RNA-binding S4 domain"/>
    <property type="match status" value="1"/>
</dbReference>
<evidence type="ECO:0000256" key="3">
    <source>
        <dbReference type="ARBA" id="ARBA00022884"/>
    </source>
</evidence>
<dbReference type="RefSeq" id="XP_004260244.1">
    <property type="nucleotide sequence ID" value="XM_004260196.1"/>
</dbReference>
<dbReference type="InterPro" id="IPR002942">
    <property type="entry name" value="S4_RNA-bd"/>
</dbReference>
<dbReference type="AlphaFoldDB" id="A0A0A1TXP2"/>
<dbReference type="PANTHER" id="PTHR11831:SF5">
    <property type="entry name" value="40S RIBOSOMAL PROTEIN S9"/>
    <property type="match status" value="1"/>
</dbReference>
<dbReference type="InterPro" id="IPR001912">
    <property type="entry name" value="Ribosomal_uS4_N"/>
</dbReference>
<dbReference type="InterPro" id="IPR018079">
    <property type="entry name" value="Ribosomal_uS4_CS"/>
</dbReference>
<feature type="domain" description="Small ribosomal subunit protein uS4 N-terminal" evidence="12">
    <location>
        <begin position="6"/>
        <end position="106"/>
    </location>
</feature>
<evidence type="ECO:0000256" key="9">
    <source>
        <dbReference type="RuleBase" id="RU003699"/>
    </source>
</evidence>
<evidence type="ECO:0000256" key="10">
    <source>
        <dbReference type="SAM" id="MobiDB-lite"/>
    </source>
</evidence>
<keyword evidence="5 9" id="KW-0687">Ribonucleoprotein</keyword>
<dbReference type="NCBIfam" id="NF003139">
    <property type="entry name" value="PRK04051.1"/>
    <property type="match status" value="1"/>
</dbReference>
<dbReference type="GO" id="GO:0042274">
    <property type="term" value="P:ribosomal small subunit biogenesis"/>
    <property type="evidence" value="ECO:0007669"/>
    <property type="project" value="TreeGrafter"/>
</dbReference>
<evidence type="ECO:0000256" key="6">
    <source>
        <dbReference type="ARBA" id="ARBA00035254"/>
    </source>
</evidence>
<evidence type="ECO:0000256" key="4">
    <source>
        <dbReference type="ARBA" id="ARBA00022980"/>
    </source>
</evidence>
<dbReference type="GO" id="GO:0019843">
    <property type="term" value="F:rRNA binding"/>
    <property type="evidence" value="ECO:0007669"/>
    <property type="project" value="UniProtKB-KW"/>
</dbReference>
<accession>A0A0A1TXP2</accession>
<evidence type="ECO:0000256" key="5">
    <source>
        <dbReference type="ARBA" id="ARBA00023274"/>
    </source>
</evidence>
<feature type="domain" description="RNA-binding S4" evidence="11">
    <location>
        <begin position="107"/>
        <end position="176"/>
    </location>
</feature>
<dbReference type="VEuPathDB" id="AmoebaDB:EIN_186600"/>
<dbReference type="KEGG" id="eiv:EIN_065950"/>
<dbReference type="KEGG" id="eiv:EIN_059680"/>
<gene>
    <name evidence="13" type="ORF">EIN_065950</name>
</gene>
<dbReference type="Proteomes" id="UP000014680">
    <property type="component" value="Unassembled WGS sequence"/>
</dbReference>
<dbReference type="InterPro" id="IPR036986">
    <property type="entry name" value="S4_RNA-bd_sf"/>
</dbReference>
<dbReference type="InterPro" id="IPR005710">
    <property type="entry name" value="Ribosomal_uS4_euk/arc"/>
</dbReference>
<evidence type="ECO:0000256" key="8">
    <source>
        <dbReference type="PROSITE-ProRule" id="PRU00182"/>
    </source>
</evidence>
<dbReference type="PANTHER" id="PTHR11831">
    <property type="entry name" value="30S 40S RIBOSOMAL PROTEIN"/>
    <property type="match status" value="1"/>
</dbReference>
<dbReference type="VEuPathDB" id="AmoebaDB:EIN_059680"/>
<sequence>MGRCLRNHSVVYKTPKVPFDRTRFDAELKLAGQFGLKCKREIQRVHFMLGHMRTIAKVMLMKSATDPKRILEGNALLRRLHNLGILPKDQTKLEFVLALKEENLLERRLQTIVFRKGFAKSIHHARVLIRSKLISVGKQIVDVPSFMVRVSSEPLVQLAPNTPLTNPEKLGRRKRKARKDAKGQ</sequence>
<dbReference type="NCBIfam" id="TIGR01018">
    <property type="entry name" value="uS4_arch"/>
    <property type="match status" value="1"/>
</dbReference>
<dbReference type="EMBL" id="KB207140">
    <property type="protein sequence ID" value="ELP84310.1"/>
    <property type="molecule type" value="Genomic_DNA"/>
</dbReference>
<evidence type="ECO:0000256" key="1">
    <source>
        <dbReference type="ARBA" id="ARBA00007465"/>
    </source>
</evidence>
<dbReference type="CDD" id="cd00165">
    <property type="entry name" value="S4"/>
    <property type="match status" value="1"/>
</dbReference>
<protein>
    <recommendedName>
        <fullName evidence="6">Small ribosomal subunit protein uS4</fullName>
    </recommendedName>
    <alternativeName>
        <fullName evidence="7">40S ribosomal protein S9</fullName>
    </alternativeName>
</protein>